<dbReference type="AlphaFoldDB" id="A0A1G1VTJ4"/>
<protein>
    <submittedName>
        <fullName evidence="2">Uncharacterized protein</fullName>
    </submittedName>
</protein>
<accession>A0A1G1VTJ4</accession>
<evidence type="ECO:0000313" key="3">
    <source>
        <dbReference type="Proteomes" id="UP000179233"/>
    </source>
</evidence>
<organism evidence="2 3">
    <name type="scientific">Candidatus Chisholmbacteria bacterium RIFCSPHIGHO2_01_FULL_52_32</name>
    <dbReference type="NCBI Taxonomy" id="1797591"/>
    <lineage>
        <taxon>Bacteria</taxon>
        <taxon>Candidatus Chisholmiibacteriota</taxon>
    </lineage>
</organism>
<feature type="compositionally biased region" description="Polar residues" evidence="1">
    <location>
        <begin position="63"/>
        <end position="72"/>
    </location>
</feature>
<comment type="caution">
    <text evidence="2">The sequence shown here is derived from an EMBL/GenBank/DDBJ whole genome shotgun (WGS) entry which is preliminary data.</text>
</comment>
<gene>
    <name evidence="2" type="ORF">A2786_04465</name>
</gene>
<reference evidence="2 3" key="1">
    <citation type="journal article" date="2016" name="Nat. Commun.">
        <title>Thousands of microbial genomes shed light on interconnected biogeochemical processes in an aquifer system.</title>
        <authorList>
            <person name="Anantharaman K."/>
            <person name="Brown C.T."/>
            <person name="Hug L.A."/>
            <person name="Sharon I."/>
            <person name="Castelle C.J."/>
            <person name="Probst A.J."/>
            <person name="Thomas B.C."/>
            <person name="Singh A."/>
            <person name="Wilkins M.J."/>
            <person name="Karaoz U."/>
            <person name="Brodie E.L."/>
            <person name="Williams K.H."/>
            <person name="Hubbard S.S."/>
            <person name="Banfield J.F."/>
        </authorList>
    </citation>
    <scope>NUCLEOTIDE SEQUENCE [LARGE SCALE GENOMIC DNA]</scope>
</reference>
<dbReference type="Proteomes" id="UP000179233">
    <property type="component" value="Unassembled WGS sequence"/>
</dbReference>
<evidence type="ECO:0000313" key="2">
    <source>
        <dbReference type="EMBL" id="OGY18719.1"/>
    </source>
</evidence>
<sequence length="78" mass="8956">MSVCINSDRQLGKATELSWVRTPTQPYATTPRNLFKLLLISFPSAEAHFGRIVFRERGKRRTLPSQQQNSGGTMKYRE</sequence>
<name>A0A1G1VTJ4_9BACT</name>
<proteinExistence type="predicted"/>
<evidence type="ECO:0000256" key="1">
    <source>
        <dbReference type="SAM" id="MobiDB-lite"/>
    </source>
</evidence>
<feature type="region of interest" description="Disordered" evidence="1">
    <location>
        <begin position="58"/>
        <end position="78"/>
    </location>
</feature>
<dbReference type="EMBL" id="MHCJ01000003">
    <property type="protein sequence ID" value="OGY18719.1"/>
    <property type="molecule type" value="Genomic_DNA"/>
</dbReference>